<dbReference type="Pfam" id="PF21366">
    <property type="entry name" value="TRAFD1-XIAF1_ZnF"/>
    <property type="match status" value="1"/>
</dbReference>
<feature type="region of interest" description="Disordered" evidence="4">
    <location>
        <begin position="399"/>
        <end position="432"/>
    </location>
</feature>
<dbReference type="PANTHER" id="PTHR16295">
    <property type="entry name" value="TRAF-TYPE ZINC FINGER PROTEIN-RELATED"/>
    <property type="match status" value="1"/>
</dbReference>
<proteinExistence type="predicted"/>
<accession>A0A8S1PXW6</accession>
<feature type="domain" description="TRAFD1/XAF1 zinc finger" evidence="5">
    <location>
        <begin position="94"/>
        <end position="127"/>
    </location>
</feature>
<feature type="compositionally biased region" description="Polar residues" evidence="4">
    <location>
        <begin position="139"/>
        <end position="159"/>
    </location>
</feature>
<dbReference type="InterPro" id="IPR051986">
    <property type="entry name" value="Innate_Immune_Apopt_Reg"/>
</dbReference>
<keyword evidence="2" id="KW-0863">Zinc-finger</keyword>
<name>A0A8S1PXW6_9CILI</name>
<evidence type="ECO:0000256" key="4">
    <source>
        <dbReference type="SAM" id="MobiDB-lite"/>
    </source>
</evidence>
<dbReference type="PANTHER" id="PTHR16295:SF10">
    <property type="entry name" value="EXPRESSED PROTEIN"/>
    <property type="match status" value="1"/>
</dbReference>
<evidence type="ECO:0000313" key="6">
    <source>
        <dbReference type="EMBL" id="CAD8107974.1"/>
    </source>
</evidence>
<evidence type="ECO:0000313" key="7">
    <source>
        <dbReference type="Proteomes" id="UP000692954"/>
    </source>
</evidence>
<reference evidence="6" key="1">
    <citation type="submission" date="2021-01" db="EMBL/GenBank/DDBJ databases">
        <authorList>
            <consortium name="Genoscope - CEA"/>
            <person name="William W."/>
        </authorList>
    </citation>
    <scope>NUCLEOTIDE SEQUENCE</scope>
</reference>
<dbReference type="OrthoDB" id="300935at2759"/>
<dbReference type="AlphaFoldDB" id="A0A8S1PXW6"/>
<keyword evidence="3" id="KW-0862">Zinc</keyword>
<keyword evidence="7" id="KW-1185">Reference proteome</keyword>
<dbReference type="Pfam" id="PF23580">
    <property type="entry name" value="Znf_XAF1_N"/>
    <property type="match status" value="1"/>
</dbReference>
<feature type="compositionally biased region" description="Polar residues" evidence="4">
    <location>
        <begin position="401"/>
        <end position="412"/>
    </location>
</feature>
<dbReference type="EMBL" id="CAJJDN010000090">
    <property type="protein sequence ID" value="CAD8107974.1"/>
    <property type="molecule type" value="Genomic_DNA"/>
</dbReference>
<feature type="compositionally biased region" description="Basic and acidic residues" evidence="4">
    <location>
        <begin position="333"/>
        <end position="353"/>
    </location>
</feature>
<evidence type="ECO:0000256" key="3">
    <source>
        <dbReference type="ARBA" id="ARBA00022833"/>
    </source>
</evidence>
<gene>
    <name evidence="6" type="ORF">PSON_ATCC_30995.1.T0900059</name>
</gene>
<dbReference type="InterPro" id="IPR049439">
    <property type="entry name" value="TRAFD1-XIAF1_Znf"/>
</dbReference>
<keyword evidence="1" id="KW-0479">Metal-binding</keyword>
<evidence type="ECO:0000259" key="5">
    <source>
        <dbReference type="Pfam" id="PF21366"/>
    </source>
</evidence>
<sequence>MSQQTQQCSNCKAQIAESVFALHEIYCIRNNIECKRCRQFYDKNDPQSHEEEFHKGTVCEFCKEIFSDISKHTKCLKQPVQCIHCGLDQTKDQIFQHENICGSRTEKCDICKQYIMIRELVKHTGTCVPPKPKELVQEKQPTQKAVENRQNSQQPQQNVHIPKPDYKHLDQKYKYQAEAEVSRPQQQVQAKHEIFGYEKPSLPYNQQQQAQQQYQQQVQQIKQPISKYDKPIETRADHYSQNKKNPQQYYNFSQQQQILAEQKSKPKDQPLQPTTNVIKRQASGNQEIRNGYPQLEKNPDKYAIQFSNQQKYPDRKANEPRQYDPNSYMNRQQENKYYDNKQLENRGFDKKQSDQNLQRQYSQQPQQKHQQQPKALDDDIDYLALGLTREEIEQQKAYLESLQQQRKPQESQPKPLEYKPRSDYYQAARAYK</sequence>
<feature type="compositionally biased region" description="Polar residues" evidence="4">
    <location>
        <begin position="277"/>
        <end position="288"/>
    </location>
</feature>
<dbReference type="Proteomes" id="UP000692954">
    <property type="component" value="Unassembled WGS sequence"/>
</dbReference>
<protein>
    <recommendedName>
        <fullName evidence="5">TRAFD1/XAF1 zinc finger domain-containing protein</fullName>
    </recommendedName>
</protein>
<feature type="compositionally biased region" description="Basic and acidic residues" evidence="4">
    <location>
        <begin position="312"/>
        <end position="322"/>
    </location>
</feature>
<comment type="caution">
    <text evidence="6">The sequence shown here is derived from an EMBL/GenBank/DDBJ whole genome shotgun (WGS) entry which is preliminary data.</text>
</comment>
<evidence type="ECO:0000256" key="1">
    <source>
        <dbReference type="ARBA" id="ARBA00022723"/>
    </source>
</evidence>
<feature type="compositionally biased region" description="Low complexity" evidence="4">
    <location>
        <begin position="355"/>
        <end position="372"/>
    </location>
</feature>
<dbReference type="GO" id="GO:0005739">
    <property type="term" value="C:mitochondrion"/>
    <property type="evidence" value="ECO:0007669"/>
    <property type="project" value="TreeGrafter"/>
</dbReference>
<feature type="region of interest" description="Disordered" evidence="4">
    <location>
        <begin position="131"/>
        <end position="165"/>
    </location>
</feature>
<evidence type="ECO:0000256" key="2">
    <source>
        <dbReference type="ARBA" id="ARBA00022771"/>
    </source>
</evidence>
<feature type="region of interest" description="Disordered" evidence="4">
    <location>
        <begin position="277"/>
        <end position="378"/>
    </location>
</feature>
<dbReference type="GO" id="GO:0008270">
    <property type="term" value="F:zinc ion binding"/>
    <property type="evidence" value="ECO:0007669"/>
    <property type="project" value="UniProtKB-KW"/>
</dbReference>
<organism evidence="6 7">
    <name type="scientific">Paramecium sonneborni</name>
    <dbReference type="NCBI Taxonomy" id="65129"/>
    <lineage>
        <taxon>Eukaryota</taxon>
        <taxon>Sar</taxon>
        <taxon>Alveolata</taxon>
        <taxon>Ciliophora</taxon>
        <taxon>Intramacronucleata</taxon>
        <taxon>Oligohymenophorea</taxon>
        <taxon>Peniculida</taxon>
        <taxon>Parameciidae</taxon>
        <taxon>Paramecium</taxon>
    </lineage>
</organism>